<dbReference type="AlphaFoldDB" id="A0A7G1KMZ7"/>
<proteinExistence type="predicted"/>
<evidence type="ECO:0000256" key="1">
    <source>
        <dbReference type="SAM" id="MobiDB-lite"/>
    </source>
</evidence>
<organism evidence="2 3">
    <name type="scientific">Nocardia wallacei</name>
    <dbReference type="NCBI Taxonomy" id="480035"/>
    <lineage>
        <taxon>Bacteria</taxon>
        <taxon>Bacillati</taxon>
        <taxon>Actinomycetota</taxon>
        <taxon>Actinomycetes</taxon>
        <taxon>Mycobacteriales</taxon>
        <taxon>Nocardiaceae</taxon>
        <taxon>Nocardia</taxon>
    </lineage>
</organism>
<dbReference type="Proteomes" id="UP000516173">
    <property type="component" value="Chromosome"/>
</dbReference>
<feature type="region of interest" description="Disordered" evidence="1">
    <location>
        <begin position="1"/>
        <end position="24"/>
    </location>
</feature>
<dbReference type="KEGG" id="nwl:NWFMUON74_43640"/>
<reference evidence="2 3" key="1">
    <citation type="submission" date="2020-08" db="EMBL/GenBank/DDBJ databases">
        <title>Genome Sequencing of Nocardia wallacei strain FMUON74 and assembly.</title>
        <authorList>
            <person name="Toyokawa M."/>
            <person name="Uesaka K."/>
        </authorList>
    </citation>
    <scope>NUCLEOTIDE SEQUENCE [LARGE SCALE GENOMIC DNA]</scope>
    <source>
        <strain evidence="2 3">FMUON74</strain>
    </source>
</reference>
<feature type="compositionally biased region" description="Basic and acidic residues" evidence="1">
    <location>
        <begin position="1"/>
        <end position="16"/>
    </location>
</feature>
<name>A0A7G1KMZ7_9NOCA</name>
<evidence type="ECO:0000313" key="3">
    <source>
        <dbReference type="Proteomes" id="UP000516173"/>
    </source>
</evidence>
<gene>
    <name evidence="2" type="ORF">NWFMUON74_43640</name>
</gene>
<evidence type="ECO:0000313" key="2">
    <source>
        <dbReference type="EMBL" id="BCK56592.1"/>
    </source>
</evidence>
<accession>A0A7G1KMZ7</accession>
<dbReference type="EMBL" id="AP023396">
    <property type="protein sequence ID" value="BCK56592.1"/>
    <property type="molecule type" value="Genomic_DNA"/>
</dbReference>
<keyword evidence="3" id="KW-1185">Reference proteome</keyword>
<protein>
    <submittedName>
        <fullName evidence="2">Uncharacterized protein</fullName>
    </submittedName>
</protein>
<sequence>MNPDRELPQRPRKPDIGRPPTLTYTASPDTIARFLVALRKWDPSCTVEVAPVDGERACPSRPLWCLRAWTN</sequence>